<dbReference type="AlphaFoldDB" id="A0A1F5Z6V4"/>
<comment type="similarity">
    <text evidence="2">Belongs to the metallo-dependent hydrolases superfamily. Adenosine and AMP deaminases family.</text>
</comment>
<evidence type="ECO:0000256" key="5">
    <source>
        <dbReference type="ARBA" id="ARBA00022801"/>
    </source>
</evidence>
<comment type="caution">
    <text evidence="8">The sequence shown here is derived from an EMBL/GenBank/DDBJ whole genome shotgun (WGS) entry which is preliminary data.</text>
</comment>
<accession>A0A1F5Z6V4</accession>
<dbReference type="GO" id="GO:0046103">
    <property type="term" value="P:inosine biosynthetic process"/>
    <property type="evidence" value="ECO:0007669"/>
    <property type="project" value="TreeGrafter"/>
</dbReference>
<dbReference type="EC" id="3.5.4.4" evidence="3"/>
<reference evidence="8 9" key="1">
    <citation type="journal article" date="2016" name="Nat. Commun.">
        <title>Thousands of microbial genomes shed light on interconnected biogeochemical processes in an aquifer system.</title>
        <authorList>
            <person name="Anantharaman K."/>
            <person name="Brown C.T."/>
            <person name="Hug L.A."/>
            <person name="Sharon I."/>
            <person name="Castelle C.J."/>
            <person name="Probst A.J."/>
            <person name="Thomas B.C."/>
            <person name="Singh A."/>
            <person name="Wilkins M.J."/>
            <person name="Karaoz U."/>
            <person name="Brodie E.L."/>
            <person name="Williams K.H."/>
            <person name="Hubbard S.S."/>
            <person name="Banfield J.F."/>
        </authorList>
    </citation>
    <scope>NUCLEOTIDE SEQUENCE [LARGE SCALE GENOMIC DNA]</scope>
</reference>
<evidence type="ECO:0000259" key="7">
    <source>
        <dbReference type="Pfam" id="PF00962"/>
    </source>
</evidence>
<evidence type="ECO:0000256" key="3">
    <source>
        <dbReference type="ARBA" id="ARBA00012784"/>
    </source>
</evidence>
<dbReference type="GO" id="GO:0043103">
    <property type="term" value="P:hypoxanthine salvage"/>
    <property type="evidence" value="ECO:0007669"/>
    <property type="project" value="TreeGrafter"/>
</dbReference>
<gene>
    <name evidence="8" type="ORF">A2777_00625</name>
</gene>
<evidence type="ECO:0000256" key="6">
    <source>
        <dbReference type="ARBA" id="ARBA00022833"/>
    </source>
</evidence>
<dbReference type="InterPro" id="IPR006330">
    <property type="entry name" value="Ado/ade_deaminase"/>
</dbReference>
<dbReference type="PANTHER" id="PTHR11409">
    <property type="entry name" value="ADENOSINE DEAMINASE"/>
    <property type="match status" value="1"/>
</dbReference>
<dbReference type="GO" id="GO:0006154">
    <property type="term" value="P:adenosine catabolic process"/>
    <property type="evidence" value="ECO:0007669"/>
    <property type="project" value="TreeGrafter"/>
</dbReference>
<dbReference type="GO" id="GO:0004000">
    <property type="term" value="F:adenosine deaminase activity"/>
    <property type="evidence" value="ECO:0007669"/>
    <property type="project" value="UniProtKB-ARBA"/>
</dbReference>
<evidence type="ECO:0000313" key="8">
    <source>
        <dbReference type="EMBL" id="OGG07897.1"/>
    </source>
</evidence>
<sequence>MADNKNLKKFNFGQLTELHVHIGSSVDPAIMWEIAHDQGIKLPTKNYWEFLKLITVSGITSYRKYLDLFTWTELIQSSPEAIERSVYSIASGAYRKNNITTLEIRFNPMKRNRGGERDLDHIILSAIHGMEKAMLAYPIKVGLIICFDRAFTKNLNSILAQKAIKYAKRGIIGVDLAGQIDKSFDIASLVDQVSACRKSGLGVTIHTGEATGSSEVRRVVELLSPDRIGHGVKSVEDKNLLKLLGDRKIVLEICPSSNIHTGVVSGWEQFRRIFSELKKYQVLYTVNTDGPEMLATNLINEYMLLINNKILTEEDLFKATEIARRVTFIKNGSV</sequence>
<dbReference type="InterPro" id="IPR001365">
    <property type="entry name" value="A_deaminase_dom"/>
</dbReference>
<dbReference type="Gene3D" id="3.20.20.140">
    <property type="entry name" value="Metal-dependent hydrolases"/>
    <property type="match status" value="1"/>
</dbReference>
<comment type="cofactor">
    <cofactor evidence="1">
        <name>Zn(2+)</name>
        <dbReference type="ChEBI" id="CHEBI:29105"/>
    </cofactor>
</comment>
<dbReference type="InterPro" id="IPR032466">
    <property type="entry name" value="Metal_Hydrolase"/>
</dbReference>
<dbReference type="SUPFAM" id="SSF51556">
    <property type="entry name" value="Metallo-dependent hydrolases"/>
    <property type="match status" value="1"/>
</dbReference>
<dbReference type="Proteomes" id="UP000177354">
    <property type="component" value="Unassembled WGS sequence"/>
</dbReference>
<keyword evidence="5" id="KW-0378">Hydrolase</keyword>
<dbReference type="GO" id="GO:0005829">
    <property type="term" value="C:cytosol"/>
    <property type="evidence" value="ECO:0007669"/>
    <property type="project" value="TreeGrafter"/>
</dbReference>
<keyword evidence="6" id="KW-0862">Zinc</keyword>
<protein>
    <recommendedName>
        <fullName evidence="3">adenosine deaminase</fullName>
        <ecNumber evidence="3">3.5.4.4</ecNumber>
    </recommendedName>
</protein>
<feature type="domain" description="Adenosine deaminase" evidence="7">
    <location>
        <begin position="16"/>
        <end position="330"/>
    </location>
</feature>
<evidence type="ECO:0000256" key="2">
    <source>
        <dbReference type="ARBA" id="ARBA00006676"/>
    </source>
</evidence>
<dbReference type="GO" id="GO:0046872">
    <property type="term" value="F:metal ion binding"/>
    <property type="evidence" value="ECO:0007669"/>
    <property type="project" value="UniProtKB-KW"/>
</dbReference>
<dbReference type="Pfam" id="PF00962">
    <property type="entry name" value="A_deaminase"/>
    <property type="match status" value="1"/>
</dbReference>
<keyword evidence="4" id="KW-0479">Metal-binding</keyword>
<name>A0A1F5Z6V4_9BACT</name>
<evidence type="ECO:0000256" key="1">
    <source>
        <dbReference type="ARBA" id="ARBA00001947"/>
    </source>
</evidence>
<organism evidence="8 9">
    <name type="scientific">Candidatus Gottesmanbacteria bacterium RIFCSPHIGHO2_01_FULL_40_15</name>
    <dbReference type="NCBI Taxonomy" id="1798376"/>
    <lineage>
        <taxon>Bacteria</taxon>
        <taxon>Candidatus Gottesmaniibacteriota</taxon>
    </lineage>
</organism>
<dbReference type="EMBL" id="MFJF01000007">
    <property type="protein sequence ID" value="OGG07897.1"/>
    <property type="molecule type" value="Genomic_DNA"/>
</dbReference>
<proteinExistence type="inferred from homology"/>
<evidence type="ECO:0000256" key="4">
    <source>
        <dbReference type="ARBA" id="ARBA00022723"/>
    </source>
</evidence>
<dbReference type="PANTHER" id="PTHR11409:SF43">
    <property type="entry name" value="ADENOSINE DEAMINASE"/>
    <property type="match status" value="1"/>
</dbReference>
<evidence type="ECO:0000313" key="9">
    <source>
        <dbReference type="Proteomes" id="UP000177354"/>
    </source>
</evidence>